<dbReference type="InterPro" id="IPR017938">
    <property type="entry name" value="Riboflavin_synthase-like_b-brl"/>
</dbReference>
<dbReference type="Pfam" id="PF00175">
    <property type="entry name" value="NAD_binding_1"/>
    <property type="match status" value="1"/>
</dbReference>
<dbReference type="CDD" id="cd00207">
    <property type="entry name" value="fer2"/>
    <property type="match status" value="1"/>
</dbReference>
<dbReference type="GO" id="GO:0016491">
    <property type="term" value="F:oxidoreductase activity"/>
    <property type="evidence" value="ECO:0007669"/>
    <property type="project" value="InterPro"/>
</dbReference>
<feature type="domain" description="2Fe-2S ferredoxin-type" evidence="1">
    <location>
        <begin position="233"/>
        <end position="318"/>
    </location>
</feature>
<keyword evidence="3" id="KW-0808">Transferase</keyword>
<dbReference type="AlphaFoldDB" id="A0A1I1Z6F7"/>
<feature type="domain" description="FAD-binding FR-type" evidence="2">
    <location>
        <begin position="1"/>
        <end position="105"/>
    </location>
</feature>
<dbReference type="SUPFAM" id="SSF63380">
    <property type="entry name" value="Riboflavin synthase domain-like"/>
    <property type="match status" value="1"/>
</dbReference>
<reference evidence="3 4" key="1">
    <citation type="submission" date="2016-10" db="EMBL/GenBank/DDBJ databases">
        <authorList>
            <person name="Varghese N."/>
            <person name="Submissions S."/>
        </authorList>
    </citation>
    <scope>NUCLEOTIDE SEQUENCE [LARGE SCALE GENOMIC DNA]</scope>
    <source>
        <strain evidence="4">YIM D21,KCTC 23444,ACCC 10710</strain>
    </source>
</reference>
<dbReference type="Gene3D" id="3.10.20.30">
    <property type="match status" value="1"/>
</dbReference>
<evidence type="ECO:0000313" key="4">
    <source>
        <dbReference type="Proteomes" id="UP000325289"/>
    </source>
</evidence>
<evidence type="ECO:0000259" key="2">
    <source>
        <dbReference type="PROSITE" id="PS51384"/>
    </source>
</evidence>
<dbReference type="InterPro" id="IPR006058">
    <property type="entry name" value="2Fe2S_fd_BS"/>
</dbReference>
<evidence type="ECO:0000259" key="1">
    <source>
        <dbReference type="PROSITE" id="PS51085"/>
    </source>
</evidence>
<proteinExistence type="predicted"/>
<dbReference type="InterPro" id="IPR001041">
    <property type="entry name" value="2Fe-2S_ferredoxin-type"/>
</dbReference>
<dbReference type="GO" id="GO:0032259">
    <property type="term" value="P:methylation"/>
    <property type="evidence" value="ECO:0007669"/>
    <property type="project" value="UniProtKB-KW"/>
</dbReference>
<accession>A0A1I1Z6F7</accession>
<gene>
    <name evidence="3" type="ORF">SAMN04515678_10826</name>
</gene>
<keyword evidence="3" id="KW-0489">Methyltransferase</keyword>
<dbReference type="Gene3D" id="3.40.50.80">
    <property type="entry name" value="Nucleotide-binding domain of ferredoxin-NADP reductase (FNR) module"/>
    <property type="match status" value="1"/>
</dbReference>
<dbReference type="OrthoDB" id="9792185at2"/>
<keyword evidence="4" id="KW-1185">Reference proteome</keyword>
<evidence type="ECO:0000313" key="3">
    <source>
        <dbReference type="EMBL" id="SFE27376.1"/>
    </source>
</evidence>
<dbReference type="InterPro" id="IPR001433">
    <property type="entry name" value="OxRdtase_FAD/NAD-bd"/>
</dbReference>
<dbReference type="PROSITE" id="PS00197">
    <property type="entry name" value="2FE2S_FER_1"/>
    <property type="match status" value="1"/>
</dbReference>
<dbReference type="CDD" id="cd06185">
    <property type="entry name" value="PDR_like"/>
    <property type="match status" value="1"/>
</dbReference>
<dbReference type="PROSITE" id="PS51085">
    <property type="entry name" value="2FE2S_FER_2"/>
    <property type="match status" value="1"/>
</dbReference>
<dbReference type="SUPFAM" id="SSF54292">
    <property type="entry name" value="2Fe-2S ferredoxin-like"/>
    <property type="match status" value="1"/>
</dbReference>
<dbReference type="SUPFAM" id="SSF52343">
    <property type="entry name" value="Ferredoxin reductase-like, C-terminal NADP-linked domain"/>
    <property type="match status" value="1"/>
</dbReference>
<dbReference type="GO" id="GO:0008168">
    <property type="term" value="F:methyltransferase activity"/>
    <property type="evidence" value="ECO:0007669"/>
    <property type="project" value="UniProtKB-KW"/>
</dbReference>
<organism evidence="3 4">
    <name type="scientific">Roseivivax sediminis</name>
    <dbReference type="NCBI Taxonomy" id="936889"/>
    <lineage>
        <taxon>Bacteria</taxon>
        <taxon>Pseudomonadati</taxon>
        <taxon>Pseudomonadota</taxon>
        <taxon>Alphaproteobacteria</taxon>
        <taxon>Rhodobacterales</taxon>
        <taxon>Roseobacteraceae</taxon>
        <taxon>Roseivivax</taxon>
    </lineage>
</organism>
<dbReference type="Gene3D" id="2.40.30.10">
    <property type="entry name" value="Translation factors"/>
    <property type="match status" value="1"/>
</dbReference>
<dbReference type="RefSeq" id="WP_149756388.1">
    <property type="nucleotide sequence ID" value="NZ_FOMS01000008.1"/>
</dbReference>
<dbReference type="PRINTS" id="PR00409">
    <property type="entry name" value="PHDIOXRDTASE"/>
</dbReference>
<dbReference type="PROSITE" id="PS51384">
    <property type="entry name" value="FAD_FR"/>
    <property type="match status" value="1"/>
</dbReference>
<dbReference type="InterPro" id="IPR050415">
    <property type="entry name" value="MRET"/>
</dbReference>
<dbReference type="PANTHER" id="PTHR47354">
    <property type="entry name" value="NADH OXIDOREDUCTASE HCR"/>
    <property type="match status" value="1"/>
</dbReference>
<dbReference type="InterPro" id="IPR012675">
    <property type="entry name" value="Beta-grasp_dom_sf"/>
</dbReference>
<name>A0A1I1Z6F7_9RHOB</name>
<protein>
    <submittedName>
        <fullName evidence="3">Vanillate O-demethylase ferredoxin subunit</fullName>
    </submittedName>
</protein>
<dbReference type="InterPro" id="IPR017927">
    <property type="entry name" value="FAD-bd_FR_type"/>
</dbReference>
<dbReference type="EMBL" id="FOMS01000008">
    <property type="protein sequence ID" value="SFE27376.1"/>
    <property type="molecule type" value="Genomic_DNA"/>
</dbReference>
<sequence length="318" mass="33249">MTALDLKVTEIAEAAELIRAVTLEAPDGSPLPAYDPGAHVDVHLPDGTTRSYSLIDWDGGAAAPAAYRFGIRLEAESTGGSRYMHGLSEGDTVAVEGPSNDFPLAGGDAPSVLIAGGIGITPIVSMATALKARGAPYALHYAVRSEAAAAFADRLAEAHGDALSMHHDDRAGGPLDVAGIVKAADPSAHVYVCGPKAMIKAVKAAAEAEGYPAEQIHFELFDAPADQDGDTAFEVELASSGEVYTIPPGRTIIEVLEEAGEDLIYDCQRGDCGICQTDVLEGEPDHRDVVLSSEERASNKVMQICVSRAKSARLKLDL</sequence>
<dbReference type="InterPro" id="IPR036010">
    <property type="entry name" value="2Fe-2S_ferredoxin-like_sf"/>
</dbReference>
<dbReference type="InterPro" id="IPR039261">
    <property type="entry name" value="FNR_nucleotide-bd"/>
</dbReference>
<dbReference type="Proteomes" id="UP000325289">
    <property type="component" value="Unassembled WGS sequence"/>
</dbReference>
<dbReference type="Pfam" id="PF00111">
    <property type="entry name" value="Fer2"/>
    <property type="match status" value="1"/>
</dbReference>
<dbReference type="PANTHER" id="PTHR47354:SF2">
    <property type="entry name" value="BLR2392 PROTEIN"/>
    <property type="match status" value="1"/>
</dbReference>
<dbReference type="GO" id="GO:0051537">
    <property type="term" value="F:2 iron, 2 sulfur cluster binding"/>
    <property type="evidence" value="ECO:0007669"/>
    <property type="project" value="InterPro"/>
</dbReference>